<evidence type="ECO:0000313" key="9">
    <source>
        <dbReference type="Proteomes" id="UP001152320"/>
    </source>
</evidence>
<feature type="domain" description="B box-type" evidence="7">
    <location>
        <begin position="96"/>
        <end position="141"/>
    </location>
</feature>
<dbReference type="SMART" id="SM00184">
    <property type="entry name" value="RING"/>
    <property type="match status" value="1"/>
</dbReference>
<dbReference type="InterPro" id="IPR013083">
    <property type="entry name" value="Znf_RING/FYVE/PHD"/>
</dbReference>
<evidence type="ECO:0000256" key="4">
    <source>
        <dbReference type="PROSITE-ProRule" id="PRU00024"/>
    </source>
</evidence>
<dbReference type="Proteomes" id="UP001152320">
    <property type="component" value="Chromosome 18"/>
</dbReference>
<dbReference type="PANTHER" id="PTHR25462">
    <property type="entry name" value="BONUS, ISOFORM C-RELATED"/>
    <property type="match status" value="1"/>
</dbReference>
<dbReference type="SUPFAM" id="SSF63829">
    <property type="entry name" value="Calcium-dependent phosphotriesterase"/>
    <property type="match status" value="1"/>
</dbReference>
<dbReference type="InterPro" id="IPR000315">
    <property type="entry name" value="Znf_B-box"/>
</dbReference>
<dbReference type="GO" id="GO:0008270">
    <property type="term" value="F:zinc ion binding"/>
    <property type="evidence" value="ECO:0007669"/>
    <property type="project" value="UniProtKB-KW"/>
</dbReference>
<protein>
    <submittedName>
        <fullName evidence="8">Tripartite motif-containing protein 45</fullName>
    </submittedName>
</protein>
<evidence type="ECO:0000256" key="3">
    <source>
        <dbReference type="ARBA" id="ARBA00022833"/>
    </source>
</evidence>
<feature type="domain" description="RING-type" evidence="6">
    <location>
        <begin position="17"/>
        <end position="60"/>
    </location>
</feature>
<keyword evidence="9" id="KW-1185">Reference proteome</keyword>
<proteinExistence type="predicted"/>
<dbReference type="InterPro" id="IPR017907">
    <property type="entry name" value="Znf_RING_CS"/>
</dbReference>
<dbReference type="Gene3D" id="3.30.160.60">
    <property type="entry name" value="Classic Zinc Finger"/>
    <property type="match status" value="1"/>
</dbReference>
<evidence type="ECO:0000259" key="7">
    <source>
        <dbReference type="PROSITE" id="PS50119"/>
    </source>
</evidence>
<evidence type="ECO:0000256" key="2">
    <source>
        <dbReference type="ARBA" id="ARBA00022771"/>
    </source>
</evidence>
<dbReference type="Gene3D" id="3.30.40.10">
    <property type="entry name" value="Zinc/RING finger domain, C3HC4 (zinc finger)"/>
    <property type="match status" value="1"/>
</dbReference>
<dbReference type="PROSITE" id="PS00518">
    <property type="entry name" value="ZF_RING_1"/>
    <property type="match status" value="1"/>
</dbReference>
<dbReference type="PANTHER" id="PTHR25462:SF296">
    <property type="entry name" value="MEIOTIC P26, ISOFORM F"/>
    <property type="match status" value="1"/>
</dbReference>
<keyword evidence="2 4" id="KW-0863">Zinc-finger</keyword>
<organism evidence="8 9">
    <name type="scientific">Holothuria leucospilota</name>
    <name type="common">Black long sea cucumber</name>
    <name type="synonym">Mertensiothuria leucospilota</name>
    <dbReference type="NCBI Taxonomy" id="206669"/>
    <lineage>
        <taxon>Eukaryota</taxon>
        <taxon>Metazoa</taxon>
        <taxon>Echinodermata</taxon>
        <taxon>Eleutherozoa</taxon>
        <taxon>Echinozoa</taxon>
        <taxon>Holothuroidea</taxon>
        <taxon>Aspidochirotacea</taxon>
        <taxon>Aspidochirotida</taxon>
        <taxon>Holothuriidae</taxon>
        <taxon>Holothuria</taxon>
    </lineage>
</organism>
<dbReference type="SUPFAM" id="SSF57845">
    <property type="entry name" value="B-box zinc-binding domain"/>
    <property type="match status" value="1"/>
</dbReference>
<reference evidence="8" key="1">
    <citation type="submission" date="2021-10" db="EMBL/GenBank/DDBJ databases">
        <title>Tropical sea cucumber genome reveals ecological adaptation and Cuvierian tubules defense mechanism.</title>
        <authorList>
            <person name="Chen T."/>
        </authorList>
    </citation>
    <scope>NUCLEOTIDE SEQUENCE</scope>
    <source>
        <strain evidence="8">Nanhai2018</strain>
        <tissue evidence="8">Muscle</tissue>
    </source>
</reference>
<keyword evidence="1" id="KW-0479">Metal-binding</keyword>
<evidence type="ECO:0000256" key="5">
    <source>
        <dbReference type="SAM" id="Coils"/>
    </source>
</evidence>
<dbReference type="Pfam" id="PF00097">
    <property type="entry name" value="zf-C3HC4"/>
    <property type="match status" value="1"/>
</dbReference>
<keyword evidence="5" id="KW-0175">Coiled coil</keyword>
<dbReference type="OrthoDB" id="252722at2759"/>
<accession>A0A9Q0YQC5</accession>
<comment type="caution">
    <text evidence="8">The sequence shown here is derived from an EMBL/GenBank/DDBJ whole genome shotgun (WGS) entry which is preliminary data.</text>
</comment>
<evidence type="ECO:0000313" key="8">
    <source>
        <dbReference type="EMBL" id="KAJ8024674.1"/>
    </source>
</evidence>
<dbReference type="PROSITE" id="PS50119">
    <property type="entry name" value="ZF_BBOX"/>
    <property type="match status" value="1"/>
</dbReference>
<dbReference type="EMBL" id="JAIZAY010000018">
    <property type="protein sequence ID" value="KAJ8024674.1"/>
    <property type="molecule type" value="Genomic_DNA"/>
</dbReference>
<evidence type="ECO:0000256" key="1">
    <source>
        <dbReference type="ARBA" id="ARBA00022723"/>
    </source>
</evidence>
<dbReference type="InterPro" id="IPR001841">
    <property type="entry name" value="Znf_RING"/>
</dbReference>
<name>A0A9Q0YQC5_HOLLE</name>
<dbReference type="SUPFAM" id="SSF57850">
    <property type="entry name" value="RING/U-box"/>
    <property type="match status" value="1"/>
</dbReference>
<dbReference type="InterPro" id="IPR018957">
    <property type="entry name" value="Znf_C3HC4_RING-type"/>
</dbReference>
<sequence>MASEHLVCHIDEQFCQCAICLKPFSQPKVLPCLHRFCKECLCPLFVNLTVGDIFYCPLCRAELSVTEGGVEDIKSDFLVSELTKVIQLQKTLQSQNQIRRCEGCNKQEESVGFCSKCGGFLCHNCFTLHQTLKTAMLKDHQPVIDLKDVFAGKVKIGLEKLSQFTKAPRCQNHPENILRLSCATCEGQQICIACTYEDHVEHQAESIRNMAGKHRDDLQKKLDELRLMVTNWESYSGKLTAIKEKLSSAVEEITERVKNITEDKLEKLKVEQENLTLSTESNVNEIEKSSALEKIRLENEKNEKTKEIERRYDELLKKHNMDISNNIEKVKEDGNKRSDEIEKQITHLKAHCDEVINAVSKQLCNQNLGLDGLMSNLSNIQKRFENFITTGASIVSLANDWSSVESIPNLCVAFQGIKGSIEEAKKKVCEFEDESNLPIPTVNESQKPQEVGFIERHKYMESLTDVSHIPFRNVDKIVFLKSSGCFVMSGNLTDDYSTAVIKTNVTGSEHEYLKRFTKCSRLEPYCFICQVDEDTIATACEKVLGIINVKESMYNEVKVQGSENIGSICADHTVKQLFTHQCKDNIVKVFDLDLNLVKTRNLPFAPAIACIVVHDDQLIVGCRTKQKDDRIYVLNKDDEIMSVILPPGLRRIEGALWNCRDVCCSEEGTLFAVWRRYCTGTSNTPENFEYIVQYTPTYCPLEIMKTNTGASRIAVMEKDGKKTVIAATGEALYMYKGCL</sequence>
<dbReference type="InterPro" id="IPR047153">
    <property type="entry name" value="TRIM45/56/19-like"/>
</dbReference>
<dbReference type="AlphaFoldDB" id="A0A9Q0YQC5"/>
<evidence type="ECO:0000259" key="6">
    <source>
        <dbReference type="PROSITE" id="PS50089"/>
    </source>
</evidence>
<dbReference type="PROSITE" id="PS50089">
    <property type="entry name" value="ZF_RING_2"/>
    <property type="match status" value="1"/>
</dbReference>
<keyword evidence="3" id="KW-0862">Zinc</keyword>
<gene>
    <name evidence="8" type="ORF">HOLleu_34642</name>
</gene>
<feature type="coiled-coil region" evidence="5">
    <location>
        <begin position="243"/>
        <end position="318"/>
    </location>
</feature>